<dbReference type="Pfam" id="PF03557">
    <property type="entry name" value="Bunya_G1"/>
    <property type="match status" value="1"/>
</dbReference>
<evidence type="ECO:0000256" key="10">
    <source>
        <dbReference type="ARBA" id="ARBA00022870"/>
    </source>
</evidence>
<keyword evidence="15" id="KW-1160">Virus entry into host cell</keyword>
<evidence type="ECO:0000256" key="9">
    <source>
        <dbReference type="ARBA" id="ARBA00022844"/>
    </source>
</evidence>
<evidence type="ECO:0000259" key="19">
    <source>
        <dbReference type="Pfam" id="PF03557"/>
    </source>
</evidence>
<name>A0A7S8F9C5_9VIRU</name>
<accession>A0A7S8F9C5</accession>
<evidence type="ECO:0000313" key="20">
    <source>
        <dbReference type="EMBL" id="QPD01627.1"/>
    </source>
</evidence>
<evidence type="ECO:0000256" key="18">
    <source>
        <dbReference type="SAM" id="Phobius"/>
    </source>
</evidence>
<evidence type="ECO:0000256" key="6">
    <source>
        <dbReference type="ARBA" id="ARBA00022692"/>
    </source>
</evidence>
<keyword evidence="14" id="KW-1038">Host endoplasmic reticulum</keyword>
<dbReference type="GO" id="GO:0055036">
    <property type="term" value="C:virion membrane"/>
    <property type="evidence" value="ECO:0007669"/>
    <property type="project" value="UniProtKB-SubCell"/>
</dbReference>
<evidence type="ECO:0000256" key="5">
    <source>
        <dbReference type="ARBA" id="ARBA00022581"/>
    </source>
</evidence>
<evidence type="ECO:0000256" key="8">
    <source>
        <dbReference type="ARBA" id="ARBA00022812"/>
    </source>
</evidence>
<evidence type="ECO:0000256" key="14">
    <source>
        <dbReference type="ARBA" id="ARBA00023184"/>
    </source>
</evidence>
<evidence type="ECO:0000256" key="13">
    <source>
        <dbReference type="ARBA" id="ARBA00023180"/>
    </source>
</evidence>
<feature type="transmembrane region" description="Helical" evidence="18">
    <location>
        <begin position="740"/>
        <end position="757"/>
    </location>
</feature>
<organism evidence="20">
    <name type="scientific">Volzhskoe tick virus</name>
    <dbReference type="NCBI Taxonomy" id="2789421"/>
    <lineage>
        <taxon>Viruses</taxon>
        <taxon>Riboviria</taxon>
        <taxon>Orthornavirae</taxon>
        <taxon>Negarnaviricota</taxon>
        <taxon>Polyploviricotina</taxon>
        <taxon>Ellioviricetes</taxon>
        <taxon>Bunyavirales</taxon>
    </lineage>
</organism>
<evidence type="ECO:0000256" key="1">
    <source>
        <dbReference type="ARBA" id="ARBA00004182"/>
    </source>
</evidence>
<keyword evidence="6 18" id="KW-0812">Transmembrane</keyword>
<feature type="transmembrane region" description="Helical" evidence="18">
    <location>
        <begin position="1359"/>
        <end position="1381"/>
    </location>
</feature>
<keyword evidence="7" id="KW-1161">Viral attachment to host cell</keyword>
<sequence>MQGLSRTCVVGLWLLALVVTSPIPDRNYGCAPRNCMFQCQGGNQVCSWTGIHGTPFDYMVHNAFIFCDGLPNEIKINRTATCRAMLAQDYGTQPHHKRVWNVSAVVNAAQIEVNGPDDPVVKQACKGLPERMGPAVLKRIYNENCQLTKGNSKLLVSLPEELGKEVAKLVIVNEVLELDEGTGEHHVDKYQKLLHLFGLLNHIDRMHSMKQPYTTIKEKYGKQSIWELYVHILNDAGSAIKYSTSTIHDVMQIISKPLTPEELKRYNEFMGWVGVPGPFFTSEREYEGNHGPEYITGEDNTEEPTLVDERISQTSPTATTHDTHEPPEEHDLNRLQIAIDRPTRRPYLPSGPRNLPEKENRMDQGFKQAIATLERDLPSISVGKDFATSSAVLPNVYSAPAKGGVKLLTEREVDQLPLKSQYGGISLSISAYLLKQSNFIDSLAYYPPKHASSVNTICLIESPKVAMVDAVFEDMDDFEVCHLFCKLQQKNGGHTTNSPLYRSTIPRSPVFDYRLSAFGLWVQDRAIRMHPSFIEKCWSLTHEEYMEDNRRKCLKNAVHEEAYCGLESPVSMSDSILVPAGCNETGAIIHRTTHISSKPSLKTDYHLCVLDLKVCYKKRCKVEVHSTQSTITIKLRTHYGKYIVRATGHPDRRGYILQEETVSLEFSHPGEMHIRGMCNEKLFKRKISFSNREFCDEKYPGYMNVFMNIYCKRPSTIRFCLIALILCVTLYMARGALNGLIGGLLALALFAPMFLANKRLRCRICMCYRLPRHVCKNYRCARCGLVYYCSSKGIDAREKDLCHSRHLRVCRHSNLAGTELERTVVGLYRAGVELSNAILKFGPGVLGLFTGTILIIMLATKADARELTHKEVVQGLMGDLSPLIADLEAHGFHPYAARFTPGFREKLETAEETKNCLKGTCSIVLKVKTKLIVTKGREFGFSVSPKDDIFRKSNISNIEMNIKFGQPTRKCRYKSMYHTGQVRHQFLSTDTCTQGCGDCLNDIRKMDRYKEMKNTTDIYEHTHENTASWACDGPGCIAINNGCTCGACWCQLQSPTHVVMEVISDEEEIEFCIAISGRGWCKRIGREERLKQVTVTKEGDPKDKCPGRIVCDLHSRLCLKGEINKIGEFDNKFGSVQMLSNGKVSSKAEVIYTEQCLFAKHRWFEYKQCCKDTHHYIDLLDPIPFIHRNSDLEDGEFTLPIKEAGTWDMILELPPLRLLEASDTMRLTDLLITNCHGCHACDEGGSCELLYRSNLDATLPFSCKGANLDSNTITVRKGRGAASFNVFTQHQDTNITCRIGEFPVNGTMKLIEKPRYPHGDGVIVIDHVKTETSECGGLILCNLSLGWIGGGSVMGVVRALVWAAIIAAAVFLVAILIRPVVRAVISVHKSGRIQHRRAE</sequence>
<evidence type="ECO:0000256" key="11">
    <source>
        <dbReference type="ARBA" id="ARBA00022989"/>
    </source>
</evidence>
<feature type="region of interest" description="Disordered" evidence="17">
    <location>
        <begin position="287"/>
        <end position="306"/>
    </location>
</feature>
<evidence type="ECO:0000256" key="16">
    <source>
        <dbReference type="ARBA" id="ARBA00031199"/>
    </source>
</evidence>
<keyword evidence="12 18" id="KW-0472">Membrane</keyword>
<keyword evidence="10" id="KW-1043">Host membrane</keyword>
<reference evidence="20" key="1">
    <citation type="submission" date="2019-10" db="EMBL/GenBank/DDBJ databases">
        <title>Analysis of virome of Ixodes spp. and Hyalomma spp. ticks distributed in Russia.</title>
        <authorList>
            <person name="Alkhovsky S.V."/>
        </authorList>
    </citation>
    <scope>NUCLEOTIDE SEQUENCE</scope>
    <source>
        <strain evidence="20">Rus/Hy_marginatum/Astrakhan/6/2018</strain>
    </source>
</reference>
<dbReference type="InterPro" id="IPR005167">
    <property type="entry name" value="Bunya_G1"/>
</dbReference>
<dbReference type="EMBL" id="MN542371">
    <property type="protein sequence ID" value="QPD01627.1"/>
    <property type="molecule type" value="Genomic_RNA"/>
</dbReference>
<dbReference type="GO" id="GO:0044003">
    <property type="term" value="P:symbiont-mediated perturbation of host process"/>
    <property type="evidence" value="ECO:0007669"/>
    <property type="project" value="InterPro"/>
</dbReference>
<comment type="subcellular location">
    <subcellularLocation>
        <location evidence="2">Host Golgi apparatus membrane</location>
    </subcellularLocation>
    <subcellularLocation>
        <location evidence="3">Host endoplasmic reticulum membrane</location>
    </subcellularLocation>
    <subcellularLocation>
        <location evidence="1">Virion membrane</location>
    </subcellularLocation>
</comment>
<protein>
    <recommendedName>
        <fullName evidence="4">Envelopment polyprotein</fullName>
    </recommendedName>
    <alternativeName>
        <fullName evidence="16">M polyprotein</fullName>
    </alternativeName>
</protein>
<evidence type="ECO:0000256" key="3">
    <source>
        <dbReference type="ARBA" id="ARBA00004625"/>
    </source>
</evidence>
<keyword evidence="13" id="KW-0325">Glycoprotein</keyword>
<keyword evidence="9" id="KW-0946">Virion</keyword>
<evidence type="ECO:0000256" key="4">
    <source>
        <dbReference type="ARBA" id="ARBA00015294"/>
    </source>
</evidence>
<evidence type="ECO:0000256" key="2">
    <source>
        <dbReference type="ARBA" id="ARBA00004217"/>
    </source>
</evidence>
<dbReference type="GO" id="GO:0044178">
    <property type="term" value="C:host cell Golgi membrane"/>
    <property type="evidence" value="ECO:0007669"/>
    <property type="project" value="UniProtKB-SubCell"/>
</dbReference>
<dbReference type="GO" id="GO:0044167">
    <property type="term" value="C:host cell endoplasmic reticulum membrane"/>
    <property type="evidence" value="ECO:0007669"/>
    <property type="project" value="UniProtKB-SubCell"/>
</dbReference>
<evidence type="ECO:0000256" key="7">
    <source>
        <dbReference type="ARBA" id="ARBA00022804"/>
    </source>
</evidence>
<dbReference type="GO" id="GO:0019062">
    <property type="term" value="P:virion attachment to host cell"/>
    <property type="evidence" value="ECO:0007669"/>
    <property type="project" value="UniProtKB-KW"/>
</dbReference>
<proteinExistence type="predicted"/>
<keyword evidence="5" id="KW-0945">Host-virus interaction</keyword>
<evidence type="ECO:0000256" key="15">
    <source>
        <dbReference type="ARBA" id="ARBA00023296"/>
    </source>
</evidence>
<feature type="domain" description="Bunyavirus glycoprotein G1" evidence="19">
    <location>
        <begin position="969"/>
        <end position="1312"/>
    </location>
</feature>
<evidence type="ECO:0000256" key="17">
    <source>
        <dbReference type="SAM" id="MobiDB-lite"/>
    </source>
</evidence>
<keyword evidence="8" id="KW-1040">Host Golgi apparatus</keyword>
<keyword evidence="11 18" id="KW-1133">Transmembrane helix</keyword>
<feature type="compositionally biased region" description="Basic and acidic residues" evidence="17">
    <location>
        <begin position="321"/>
        <end position="333"/>
    </location>
</feature>
<dbReference type="GO" id="GO:0046718">
    <property type="term" value="P:symbiont entry into host cell"/>
    <property type="evidence" value="ECO:0007669"/>
    <property type="project" value="UniProtKB-KW"/>
</dbReference>
<feature type="region of interest" description="Disordered" evidence="17">
    <location>
        <begin position="314"/>
        <end position="359"/>
    </location>
</feature>
<evidence type="ECO:0000256" key="12">
    <source>
        <dbReference type="ARBA" id="ARBA00023136"/>
    </source>
</evidence>